<sequence>MNHFNFSRPLIRVATVLTLAATVLSSCKKDVENTAPVVAPSPSVADVIKTNSELTVFVAAVQKTGLGYMLSSNAAFTVFAPNNAAFAALTGTPFVSAASIAALPTATTADIAQITNLRNILLYHITPGNRKIADLSNGPVASQRAPAAPRTAESPFYVTRNGNSTVLNGGAARVVTPDALSAQNGTVHIIDAVIQQPTQTVSQYVTALATATTNPQFTLLRQALARDTVAAALGTSTSVGSLANGNSNITVFAPTDAAFTALLASIGRTSLAQVPARILLAILQKHIVNDSRLLANSLTPGQTLTSLNGPITIGTGTSPSGLTVRSSGNGANAANILTTNVLTTNGVVYVIDRVLLP</sequence>
<dbReference type="PANTHER" id="PTHR10900">
    <property type="entry name" value="PERIOSTIN-RELATED"/>
    <property type="match status" value="1"/>
</dbReference>
<dbReference type="Proteomes" id="UP000664369">
    <property type="component" value="Unassembled WGS sequence"/>
</dbReference>
<comment type="caution">
    <text evidence="2">The sequence shown here is derived from an EMBL/GenBank/DDBJ whole genome shotgun (WGS) entry which is preliminary data.</text>
</comment>
<organism evidence="2 3">
    <name type="scientific">Hymenobacter negativus</name>
    <dbReference type="NCBI Taxonomy" id="2795026"/>
    <lineage>
        <taxon>Bacteria</taxon>
        <taxon>Pseudomonadati</taxon>
        <taxon>Bacteroidota</taxon>
        <taxon>Cytophagia</taxon>
        <taxon>Cytophagales</taxon>
        <taxon>Hymenobacteraceae</taxon>
        <taxon>Hymenobacter</taxon>
    </lineage>
</organism>
<proteinExistence type="predicted"/>
<dbReference type="PROSITE" id="PS50213">
    <property type="entry name" value="FAS1"/>
    <property type="match status" value="2"/>
</dbReference>
<dbReference type="InterPro" id="IPR036378">
    <property type="entry name" value="FAS1_dom_sf"/>
</dbReference>
<accession>A0ABS3QKC7</accession>
<evidence type="ECO:0000259" key="1">
    <source>
        <dbReference type="PROSITE" id="PS50213"/>
    </source>
</evidence>
<protein>
    <submittedName>
        <fullName evidence="2">Fasciclin domain-containing protein</fullName>
    </submittedName>
</protein>
<dbReference type="RefSeq" id="WP_208177227.1">
    <property type="nucleotide sequence ID" value="NZ_JAGETZ010000011.1"/>
</dbReference>
<dbReference type="EMBL" id="JAGETZ010000011">
    <property type="protein sequence ID" value="MBO2011541.1"/>
    <property type="molecule type" value="Genomic_DNA"/>
</dbReference>
<dbReference type="InterPro" id="IPR050904">
    <property type="entry name" value="Adhesion/Biosynth-related"/>
</dbReference>
<dbReference type="SUPFAM" id="SSF82153">
    <property type="entry name" value="FAS1 domain"/>
    <property type="match status" value="2"/>
</dbReference>
<evidence type="ECO:0000313" key="2">
    <source>
        <dbReference type="EMBL" id="MBO2011541.1"/>
    </source>
</evidence>
<dbReference type="PANTHER" id="PTHR10900:SF77">
    <property type="entry name" value="FI19380P1"/>
    <property type="match status" value="1"/>
</dbReference>
<dbReference type="SMART" id="SM00554">
    <property type="entry name" value="FAS1"/>
    <property type="match status" value="2"/>
</dbReference>
<dbReference type="InterPro" id="IPR000782">
    <property type="entry name" value="FAS1_domain"/>
</dbReference>
<evidence type="ECO:0000313" key="3">
    <source>
        <dbReference type="Proteomes" id="UP000664369"/>
    </source>
</evidence>
<reference evidence="2 3" key="1">
    <citation type="submission" date="2021-03" db="EMBL/GenBank/DDBJ databases">
        <authorList>
            <person name="Kim M.K."/>
        </authorList>
    </citation>
    <scope>NUCLEOTIDE SEQUENCE [LARGE SCALE GENOMIC DNA]</scope>
    <source>
        <strain evidence="2 3">BT442</strain>
    </source>
</reference>
<gene>
    <name evidence="2" type="ORF">J4E00_20920</name>
</gene>
<dbReference type="Gene3D" id="2.30.180.10">
    <property type="entry name" value="FAS1 domain"/>
    <property type="match status" value="2"/>
</dbReference>
<dbReference type="Pfam" id="PF02469">
    <property type="entry name" value="Fasciclin"/>
    <property type="match status" value="2"/>
</dbReference>
<feature type="domain" description="FAS1" evidence="1">
    <location>
        <begin position="204"/>
        <end position="355"/>
    </location>
</feature>
<keyword evidence="3" id="KW-1185">Reference proteome</keyword>
<name>A0ABS3QKC7_9BACT</name>
<feature type="domain" description="FAS1" evidence="1">
    <location>
        <begin position="41"/>
        <end position="194"/>
    </location>
</feature>